<dbReference type="EMBL" id="JELY01001322">
    <property type="protein sequence ID" value="KYF56191.1"/>
    <property type="molecule type" value="Genomic_DNA"/>
</dbReference>
<gene>
    <name evidence="2" type="ORF">BE08_38330</name>
</gene>
<dbReference type="AlphaFoldDB" id="A0A150PKH6"/>
<sequence>MRIAIVGPGAIGSTFAYSLARAGHDVTVVARGQRLAWLEREGAIVLGSGERAEVKVHDALDASTDWDLVLVTVLAPQVAAVMPALRASAARKVMFMFNTFESIAPLREAVGAERFAFGFPGGVFALLVDGRVYPQIRRGTTSSDAAWAEVFGDAGIPTVVEDDMQSWLRSHAAMVVPLMAIGTIVFARGDGVSWREAAAHAVAFEAGMEIVRAVGSSVRPPVLGALARLPRFVLAALLWALSRTRVLRDLGALGTAEPRMLIGMMRAAAPALAAPLEAIRP</sequence>
<evidence type="ECO:0000313" key="3">
    <source>
        <dbReference type="Proteomes" id="UP000075420"/>
    </source>
</evidence>
<dbReference type="SUPFAM" id="SSF51735">
    <property type="entry name" value="NAD(P)-binding Rossmann-fold domains"/>
    <property type="match status" value="1"/>
</dbReference>
<feature type="domain" description="Ketopantoate reductase N-terminal" evidence="1">
    <location>
        <begin position="3"/>
        <end position="119"/>
    </location>
</feature>
<dbReference type="SUPFAM" id="SSF51905">
    <property type="entry name" value="FAD/NAD(P)-binding domain"/>
    <property type="match status" value="1"/>
</dbReference>
<dbReference type="InterPro" id="IPR036291">
    <property type="entry name" value="NAD(P)-bd_dom_sf"/>
</dbReference>
<evidence type="ECO:0000313" key="2">
    <source>
        <dbReference type="EMBL" id="KYF56191.1"/>
    </source>
</evidence>
<comment type="caution">
    <text evidence="2">The sequence shown here is derived from an EMBL/GenBank/DDBJ whole genome shotgun (WGS) entry which is preliminary data.</text>
</comment>
<dbReference type="InterPro" id="IPR013332">
    <property type="entry name" value="KPR_N"/>
</dbReference>
<protein>
    <submittedName>
        <fullName evidence="2">2-dehydropantoate 2-reductase</fullName>
    </submittedName>
</protein>
<reference evidence="2 3" key="1">
    <citation type="submission" date="2014-02" db="EMBL/GenBank/DDBJ databases">
        <title>The small core and large imbalanced accessory genome model reveals a collaborative survival strategy of Sorangium cellulosum strains in nature.</title>
        <authorList>
            <person name="Han K."/>
            <person name="Peng R."/>
            <person name="Blom J."/>
            <person name="Li Y.-Z."/>
        </authorList>
    </citation>
    <scope>NUCLEOTIDE SEQUENCE [LARGE SCALE GENOMIC DNA]</scope>
    <source>
        <strain evidence="2 3">So0157-25</strain>
    </source>
</reference>
<proteinExistence type="predicted"/>
<dbReference type="Pfam" id="PF02558">
    <property type="entry name" value="ApbA"/>
    <property type="match status" value="1"/>
</dbReference>
<accession>A0A150PKH6</accession>
<evidence type="ECO:0000259" key="1">
    <source>
        <dbReference type="Pfam" id="PF02558"/>
    </source>
</evidence>
<dbReference type="InterPro" id="IPR036188">
    <property type="entry name" value="FAD/NAD-bd_sf"/>
</dbReference>
<dbReference type="Gene3D" id="3.40.50.720">
    <property type="entry name" value="NAD(P)-binding Rossmann-like Domain"/>
    <property type="match status" value="1"/>
</dbReference>
<organism evidence="2 3">
    <name type="scientific">Sorangium cellulosum</name>
    <name type="common">Polyangium cellulosum</name>
    <dbReference type="NCBI Taxonomy" id="56"/>
    <lineage>
        <taxon>Bacteria</taxon>
        <taxon>Pseudomonadati</taxon>
        <taxon>Myxococcota</taxon>
        <taxon>Polyangia</taxon>
        <taxon>Polyangiales</taxon>
        <taxon>Polyangiaceae</taxon>
        <taxon>Sorangium</taxon>
    </lineage>
</organism>
<name>A0A150PKH6_SORCE</name>
<dbReference type="Proteomes" id="UP000075420">
    <property type="component" value="Unassembled WGS sequence"/>
</dbReference>